<keyword evidence="3" id="KW-1185">Reference proteome</keyword>
<name>W4HGF2_9RHOB</name>
<feature type="signal peptide" evidence="1">
    <location>
        <begin position="1"/>
        <end position="21"/>
    </location>
</feature>
<accession>W4HGF2</accession>
<gene>
    <name evidence="2" type="ORF">ATO8_16068</name>
</gene>
<organism evidence="2 3">
    <name type="scientific">Roseivivax marinus</name>
    <dbReference type="NCBI Taxonomy" id="1379903"/>
    <lineage>
        <taxon>Bacteria</taxon>
        <taxon>Pseudomonadati</taxon>
        <taxon>Pseudomonadota</taxon>
        <taxon>Alphaproteobacteria</taxon>
        <taxon>Rhodobacterales</taxon>
        <taxon>Roseobacteraceae</taxon>
        <taxon>Roseivivax</taxon>
    </lineage>
</organism>
<dbReference type="Proteomes" id="UP000019063">
    <property type="component" value="Unassembled WGS sequence"/>
</dbReference>
<evidence type="ECO:0000313" key="2">
    <source>
        <dbReference type="EMBL" id="ETW11779.1"/>
    </source>
</evidence>
<dbReference type="PROSITE" id="PS51257">
    <property type="entry name" value="PROKAR_LIPOPROTEIN"/>
    <property type="match status" value="1"/>
</dbReference>
<evidence type="ECO:0000256" key="1">
    <source>
        <dbReference type="SAM" id="SignalP"/>
    </source>
</evidence>
<dbReference type="AlphaFoldDB" id="W4HGF2"/>
<dbReference type="eggNOG" id="ENOG50336WZ">
    <property type="taxonomic scope" value="Bacteria"/>
</dbReference>
<protein>
    <submittedName>
        <fullName evidence="2">Lipoprotein</fullName>
    </submittedName>
</protein>
<dbReference type="EMBL" id="AQQW01000010">
    <property type="protein sequence ID" value="ETW11779.1"/>
    <property type="molecule type" value="Genomic_DNA"/>
</dbReference>
<feature type="chain" id="PRO_5004841846" evidence="1">
    <location>
        <begin position="22"/>
        <end position="122"/>
    </location>
</feature>
<dbReference type="STRING" id="1379903.ATO8_16068"/>
<dbReference type="RefSeq" id="WP_051487825.1">
    <property type="nucleotide sequence ID" value="NZ_AQQW01000010.1"/>
</dbReference>
<reference evidence="2 3" key="1">
    <citation type="journal article" date="2014" name="Antonie Van Leeuwenhoek">
        <title>Roseivivax atlanticus sp. nov., isolated from surface seawater of the Atlantic Ocean.</title>
        <authorList>
            <person name="Li G."/>
            <person name="Lai Q."/>
            <person name="Liu X."/>
            <person name="Sun F."/>
            <person name="Shao Z."/>
        </authorList>
    </citation>
    <scope>NUCLEOTIDE SEQUENCE [LARGE SCALE GENOMIC DNA]</scope>
    <source>
        <strain evidence="2 3">22II-s10s</strain>
    </source>
</reference>
<proteinExistence type="predicted"/>
<evidence type="ECO:0000313" key="3">
    <source>
        <dbReference type="Proteomes" id="UP000019063"/>
    </source>
</evidence>
<comment type="caution">
    <text evidence="2">The sequence shown here is derived from an EMBL/GenBank/DDBJ whole genome shotgun (WGS) entry which is preliminary data.</text>
</comment>
<sequence>MIRAIRRPTILGRAAAPVALAALVAGCTMPPDGTNEQDIAAYDSALASIGCNLRTEGDYQAMELQTGLTRQQLADMSAYKVETDAVRRLEGGGFRLVVGPCAPAAPAPADAAPAEAEADSAA</sequence>
<keyword evidence="1" id="KW-0732">Signal</keyword>
<keyword evidence="2" id="KW-0449">Lipoprotein</keyword>